<organism evidence="3 4">
    <name type="scientific">Ostreococcus lucimarinus (strain CCE9901)</name>
    <dbReference type="NCBI Taxonomy" id="436017"/>
    <lineage>
        <taxon>Eukaryota</taxon>
        <taxon>Viridiplantae</taxon>
        <taxon>Chlorophyta</taxon>
        <taxon>Mamiellophyceae</taxon>
        <taxon>Mamiellales</taxon>
        <taxon>Bathycoccaceae</taxon>
        <taxon>Ostreococcus</taxon>
    </lineage>
</organism>
<dbReference type="eggNOG" id="ENOG502QSB1">
    <property type="taxonomic scope" value="Eukaryota"/>
</dbReference>
<dbReference type="GeneID" id="5000254"/>
<keyword evidence="4" id="KW-1185">Reference proteome</keyword>
<name>A4RT47_OSTLU</name>
<evidence type="ECO:0000256" key="2">
    <source>
        <dbReference type="ARBA" id="ARBA00022777"/>
    </source>
</evidence>
<reference evidence="3 4" key="1">
    <citation type="journal article" date="2007" name="Proc. Natl. Acad. Sci. U.S.A.">
        <title>The tiny eukaryote Ostreococcus provides genomic insights into the paradox of plankton speciation.</title>
        <authorList>
            <person name="Palenik B."/>
            <person name="Grimwood J."/>
            <person name="Aerts A."/>
            <person name="Rouze P."/>
            <person name="Salamov A."/>
            <person name="Putnam N."/>
            <person name="Dupont C."/>
            <person name="Jorgensen R."/>
            <person name="Derelle E."/>
            <person name="Rombauts S."/>
            <person name="Zhou K."/>
            <person name="Otillar R."/>
            <person name="Merchant S.S."/>
            <person name="Podell S."/>
            <person name="Gaasterland T."/>
            <person name="Napoli C."/>
            <person name="Gendler K."/>
            <person name="Manuell A."/>
            <person name="Tai V."/>
            <person name="Vallon O."/>
            <person name="Piganeau G."/>
            <person name="Jancek S."/>
            <person name="Heijde M."/>
            <person name="Jabbari K."/>
            <person name="Bowler C."/>
            <person name="Lohr M."/>
            <person name="Robbens S."/>
            <person name="Werner G."/>
            <person name="Dubchak I."/>
            <person name="Pazour G.J."/>
            <person name="Ren Q."/>
            <person name="Paulsen I."/>
            <person name="Delwiche C."/>
            <person name="Schmutz J."/>
            <person name="Rokhsar D."/>
            <person name="Van de Peer Y."/>
            <person name="Moreau H."/>
            <person name="Grigoriev I.V."/>
        </authorList>
    </citation>
    <scope>NUCLEOTIDE SEQUENCE [LARGE SCALE GENOMIC DNA]</scope>
    <source>
        <strain evidence="3 4">CCE9901</strain>
    </source>
</reference>
<dbReference type="NCBIfam" id="TIGR00749">
    <property type="entry name" value="glk"/>
    <property type="match status" value="1"/>
</dbReference>
<dbReference type="HOGENOM" id="CLU_042582_0_0_1"/>
<dbReference type="CDD" id="cd24008">
    <property type="entry name" value="ASKHA_NBD_GLK"/>
    <property type="match status" value="1"/>
</dbReference>
<dbReference type="GO" id="GO:0005524">
    <property type="term" value="F:ATP binding"/>
    <property type="evidence" value="ECO:0007669"/>
    <property type="project" value="InterPro"/>
</dbReference>
<sequence>MWTNVSTHRKFISRLQNCKQVSFAHRTQTNKPGRRLTMSHSYTIIAADIGGTNARFQAWAISMEGVDDELLFEKTYSTNSFDAFDKCLNVFCHDSGLDHFDSSCFAVAGPVENNCCEMTNLKWQVNGAQVQQSFNIPKVSVLNDFAAVGHGITGLDPSQLAKLNDIEPVQHGPIAIVGPGTGLGEAFLIWNDANEAYSIISTEGSHAPFAPKNEVQIELLKYMWAKNYKVCEVEQVCSGPGLRRIYEFLCKSIHTKPDDIEPAEIATRALANSCKTCRTTLKMFLEILGSECSSAALRVLATGGVYIAGGIPPKILPLLMDGSLTTAFENCNPSMRNVVASFPLIAVKTPNVGLLGAKVLAKRQLGD</sequence>
<keyword evidence="1" id="KW-0808">Transferase</keyword>
<dbReference type="GO" id="GO:0004340">
    <property type="term" value="F:glucokinase activity"/>
    <property type="evidence" value="ECO:0007669"/>
    <property type="project" value="InterPro"/>
</dbReference>
<dbReference type="PANTHER" id="PTHR47363">
    <property type="entry name" value="GLUCOKINASE"/>
    <property type="match status" value="1"/>
</dbReference>
<accession>A4RT47</accession>
<protein>
    <submittedName>
        <fullName evidence="3">Glucokinase</fullName>
    </submittedName>
</protein>
<keyword evidence="2 3" id="KW-0418">Kinase</keyword>
<evidence type="ECO:0000313" key="3">
    <source>
        <dbReference type="EMBL" id="ABO94673.1"/>
    </source>
</evidence>
<dbReference type="OrthoDB" id="10251652at2759"/>
<evidence type="ECO:0000256" key="1">
    <source>
        <dbReference type="ARBA" id="ARBA00022679"/>
    </source>
</evidence>
<dbReference type="InterPro" id="IPR043129">
    <property type="entry name" value="ATPase_NBD"/>
</dbReference>
<dbReference type="OMA" id="NNHWRLS"/>
<proteinExistence type="predicted"/>
<dbReference type="GO" id="GO:0006096">
    <property type="term" value="P:glycolytic process"/>
    <property type="evidence" value="ECO:0007669"/>
    <property type="project" value="InterPro"/>
</dbReference>
<dbReference type="PANTHER" id="PTHR47363:SF1">
    <property type="entry name" value="GLUCOKINASE"/>
    <property type="match status" value="1"/>
</dbReference>
<dbReference type="RefSeq" id="XP_001416380.1">
    <property type="nucleotide sequence ID" value="XM_001416343.1"/>
</dbReference>
<dbReference type="GO" id="GO:0005536">
    <property type="term" value="F:D-glucose binding"/>
    <property type="evidence" value="ECO:0007669"/>
    <property type="project" value="InterPro"/>
</dbReference>
<dbReference type="SUPFAM" id="SSF53067">
    <property type="entry name" value="Actin-like ATPase domain"/>
    <property type="match status" value="1"/>
</dbReference>
<dbReference type="KEGG" id="olu:OSTLU_119474"/>
<dbReference type="EMBL" id="CP000582">
    <property type="protein sequence ID" value="ABO94673.1"/>
    <property type="molecule type" value="Genomic_DNA"/>
</dbReference>
<dbReference type="InterPro" id="IPR003836">
    <property type="entry name" value="Glucokinase"/>
</dbReference>
<dbReference type="Gene3D" id="3.30.420.40">
    <property type="match status" value="1"/>
</dbReference>
<dbReference type="STRING" id="436017.A4RT47"/>
<evidence type="ECO:0000313" key="4">
    <source>
        <dbReference type="Proteomes" id="UP000001568"/>
    </source>
</evidence>
<dbReference type="Gramene" id="ABO94673">
    <property type="protein sequence ID" value="ABO94673"/>
    <property type="gene ID" value="OSTLU_119474"/>
</dbReference>
<dbReference type="AlphaFoldDB" id="A4RT47"/>
<gene>
    <name evidence="3" type="primary">Glk</name>
    <name evidence="3" type="ORF">OSTLU_119474</name>
</gene>
<dbReference type="Gene3D" id="3.40.367.20">
    <property type="match status" value="1"/>
</dbReference>
<dbReference type="Proteomes" id="UP000001568">
    <property type="component" value="Chromosome 2"/>
</dbReference>
<dbReference type="Pfam" id="PF02685">
    <property type="entry name" value="Glucokinase"/>
    <property type="match status" value="1"/>
</dbReference>